<evidence type="ECO:0000313" key="2">
    <source>
        <dbReference type="EMBL" id="BDB99242.1"/>
    </source>
</evidence>
<dbReference type="KEGG" id="scas:SACC_22590"/>
<dbReference type="SUPFAM" id="SSF48613">
    <property type="entry name" value="Heme oxygenase-like"/>
    <property type="match status" value="1"/>
</dbReference>
<dbReference type="InterPro" id="IPR004305">
    <property type="entry name" value="Thiaminase-2/PQQC"/>
</dbReference>
<sequence>MEISEKLWNSIIDVYDSILKHPFILELVEGTLDRERFKYYIIQDYLYLREFSKALAILSAKAENEDQTILFATHVQDVIKVEKALHNFYIKEFNIHIENYEMNPTNLAYTSYLIAVTYTRPFHEGIAAVLPCYWIYMEVGKELLKRGSKDPYYQKWIETYGGEEYEKGVRNVINIVNNLSVTEEEFNKMKIHFRTASVYEYMFWDAAYKFEKFPFHVEKNKGV</sequence>
<dbReference type="Gene3D" id="1.20.910.10">
    <property type="entry name" value="Heme oxygenase-like"/>
    <property type="match status" value="1"/>
</dbReference>
<dbReference type="GO" id="GO:0005829">
    <property type="term" value="C:cytosol"/>
    <property type="evidence" value="ECO:0007669"/>
    <property type="project" value="TreeGrafter"/>
</dbReference>
<dbReference type="EMBL" id="AP025226">
    <property type="protein sequence ID" value="BDB99242.1"/>
    <property type="molecule type" value="Genomic_DNA"/>
</dbReference>
<protein>
    <submittedName>
        <fullName evidence="2">Thiaminase II</fullName>
    </submittedName>
</protein>
<keyword evidence="3" id="KW-1185">Reference proteome</keyword>
<dbReference type="InterPro" id="IPR050967">
    <property type="entry name" value="Thiamine_Salvage_TenA"/>
</dbReference>
<dbReference type="Proteomes" id="UP001319921">
    <property type="component" value="Chromosome"/>
</dbReference>
<dbReference type="NCBIfam" id="TIGR04306">
    <property type="entry name" value="salvage_TenA"/>
    <property type="match status" value="1"/>
</dbReference>
<dbReference type="CDD" id="cd19365">
    <property type="entry name" value="TenA_C-like"/>
    <property type="match status" value="1"/>
</dbReference>
<dbReference type="GO" id="GO:0050334">
    <property type="term" value="F:thiaminase activity"/>
    <property type="evidence" value="ECO:0007669"/>
    <property type="project" value="InterPro"/>
</dbReference>
<organism evidence="2 3">
    <name type="scientific">Saccharolobus caldissimus</name>
    <dbReference type="NCBI Taxonomy" id="1702097"/>
    <lineage>
        <taxon>Archaea</taxon>
        <taxon>Thermoproteota</taxon>
        <taxon>Thermoprotei</taxon>
        <taxon>Sulfolobales</taxon>
        <taxon>Sulfolobaceae</taxon>
        <taxon>Saccharolobus</taxon>
    </lineage>
</organism>
<feature type="domain" description="Thiaminase-2/PQQC" evidence="1">
    <location>
        <begin position="13"/>
        <end position="208"/>
    </location>
</feature>
<evidence type="ECO:0000259" key="1">
    <source>
        <dbReference type="Pfam" id="PF03070"/>
    </source>
</evidence>
<accession>A0AAQ4CTW1</accession>
<reference evidence="2 3" key="1">
    <citation type="journal article" date="2022" name="Microbiol. Resour. Announc.">
        <title>Complete Genome Sequence of the Hyperthermophilic and Acidophilic Archaeon Saccharolobus caldissimus Strain HS-3T.</title>
        <authorList>
            <person name="Sakai H.D."/>
            <person name="Kurosawa N."/>
        </authorList>
    </citation>
    <scope>NUCLEOTIDE SEQUENCE [LARGE SCALE GENOMIC DNA]</scope>
    <source>
        <strain evidence="2 3">JCM32116</strain>
    </source>
</reference>
<dbReference type="RefSeq" id="WP_229569570.1">
    <property type="nucleotide sequence ID" value="NZ_AP025226.1"/>
</dbReference>
<dbReference type="InterPro" id="IPR027574">
    <property type="entry name" value="Thiaminase_II"/>
</dbReference>
<evidence type="ECO:0000313" key="3">
    <source>
        <dbReference type="Proteomes" id="UP001319921"/>
    </source>
</evidence>
<name>A0AAQ4CTW1_9CREN</name>
<dbReference type="GO" id="GO:0006772">
    <property type="term" value="P:thiamine metabolic process"/>
    <property type="evidence" value="ECO:0007669"/>
    <property type="project" value="InterPro"/>
</dbReference>
<dbReference type="Pfam" id="PF03070">
    <property type="entry name" value="TENA_THI-4"/>
    <property type="match status" value="1"/>
</dbReference>
<dbReference type="AlphaFoldDB" id="A0AAQ4CTW1"/>
<dbReference type="InterPro" id="IPR016084">
    <property type="entry name" value="Haem_Oase-like_multi-hlx"/>
</dbReference>
<dbReference type="PANTHER" id="PTHR43198:SF2">
    <property type="entry name" value="SI:CH1073-67J19.1-RELATED"/>
    <property type="match status" value="1"/>
</dbReference>
<dbReference type="GeneID" id="68866986"/>
<proteinExistence type="predicted"/>
<dbReference type="PANTHER" id="PTHR43198">
    <property type="entry name" value="BIFUNCTIONAL TH2 PROTEIN"/>
    <property type="match status" value="1"/>
</dbReference>
<gene>
    <name evidence="2" type="ORF">SACC_22590</name>
</gene>